<reference evidence="1 2" key="1">
    <citation type="submission" date="2018-09" db="EMBL/GenBank/DDBJ databases">
        <title>Characterization of the phylogenetic diversity of five novel species belonging to the genus Bifidobacterium.</title>
        <authorList>
            <person name="Lugli G.A."/>
            <person name="Duranti S."/>
            <person name="Milani C."/>
        </authorList>
    </citation>
    <scope>NUCLEOTIDE SEQUENCE [LARGE SCALE GENOMIC DNA]</scope>
    <source>
        <strain evidence="1 2">2020B</strain>
    </source>
</reference>
<dbReference type="Proteomes" id="UP000288052">
    <property type="component" value="Unassembled WGS sequence"/>
</dbReference>
<dbReference type="EMBL" id="QXGI01000003">
    <property type="protein sequence ID" value="RSX48914.1"/>
    <property type="molecule type" value="Genomic_DNA"/>
</dbReference>
<gene>
    <name evidence="1" type="ORF">D2E22_1052</name>
</gene>
<sequence length="58" mass="6446">MSEPRHASYVASCRSCGILHEPCSLNTAVTSIEAHKLVHKHHKCSYTPIKPNTERTTS</sequence>
<evidence type="ECO:0000313" key="1">
    <source>
        <dbReference type="EMBL" id="RSX48914.1"/>
    </source>
</evidence>
<proteinExistence type="predicted"/>
<name>A0A430F7Q8_9BIFI</name>
<comment type="caution">
    <text evidence="1">The sequence shown here is derived from an EMBL/GenBank/DDBJ whole genome shotgun (WGS) entry which is preliminary data.</text>
</comment>
<accession>A0A430F7Q8</accession>
<dbReference type="AlphaFoldDB" id="A0A430F7Q8"/>
<evidence type="ECO:0000313" key="2">
    <source>
        <dbReference type="Proteomes" id="UP000288052"/>
    </source>
</evidence>
<keyword evidence="2" id="KW-1185">Reference proteome</keyword>
<organism evidence="1 2">
    <name type="scientific">Bifidobacterium castoris</name>
    <dbReference type="NCBI Taxonomy" id="2306972"/>
    <lineage>
        <taxon>Bacteria</taxon>
        <taxon>Bacillati</taxon>
        <taxon>Actinomycetota</taxon>
        <taxon>Actinomycetes</taxon>
        <taxon>Bifidobacteriales</taxon>
        <taxon>Bifidobacteriaceae</taxon>
        <taxon>Bifidobacterium</taxon>
    </lineage>
</organism>
<protein>
    <submittedName>
        <fullName evidence="1">Uncharacterized protein</fullName>
    </submittedName>
</protein>